<evidence type="ECO:0000256" key="3">
    <source>
        <dbReference type="ARBA" id="ARBA00022553"/>
    </source>
</evidence>
<dbReference type="GO" id="GO:0003779">
    <property type="term" value="F:actin binding"/>
    <property type="evidence" value="ECO:0007669"/>
    <property type="project" value="TreeGrafter"/>
</dbReference>
<feature type="non-terminal residue" evidence="5">
    <location>
        <position position="1"/>
    </location>
</feature>
<sequence length="109" mass="12436">IRIIYIDETSSSHGIFQQKPIDLEKLFTPASDAVEIAPSRNRKMFASSSFYKPSLHPTVEDQVELARRISQSLSDISNQQSKGQSMYVNRKKRSVKWVHEGLNDIVLES</sequence>
<organism evidence="5 6">
    <name type="scientific">Diploptera punctata</name>
    <name type="common">Pacific beetle cockroach</name>
    <dbReference type="NCBI Taxonomy" id="6984"/>
    <lineage>
        <taxon>Eukaryota</taxon>
        <taxon>Metazoa</taxon>
        <taxon>Ecdysozoa</taxon>
        <taxon>Arthropoda</taxon>
        <taxon>Hexapoda</taxon>
        <taxon>Insecta</taxon>
        <taxon>Pterygota</taxon>
        <taxon>Neoptera</taxon>
        <taxon>Polyneoptera</taxon>
        <taxon>Dictyoptera</taxon>
        <taxon>Blattodea</taxon>
        <taxon>Blaberoidea</taxon>
        <taxon>Blaberidae</taxon>
        <taxon>Diplopterinae</taxon>
        <taxon>Diploptera</taxon>
    </lineage>
</organism>
<evidence type="ECO:0000313" key="5">
    <source>
        <dbReference type="EMBL" id="KAJ9599367.1"/>
    </source>
</evidence>
<reference evidence="5" key="2">
    <citation type="submission" date="2023-05" db="EMBL/GenBank/DDBJ databases">
        <authorList>
            <person name="Fouks B."/>
        </authorList>
    </citation>
    <scope>NUCLEOTIDE SEQUENCE</scope>
    <source>
        <strain evidence="5">Stay&amp;Tobe</strain>
        <tissue evidence="5">Testes</tissue>
    </source>
</reference>
<comment type="similarity">
    <text evidence="4">Belongs to the synaptopodin family.</text>
</comment>
<gene>
    <name evidence="5" type="ORF">L9F63_010129</name>
</gene>
<dbReference type="GO" id="GO:0005634">
    <property type="term" value="C:nucleus"/>
    <property type="evidence" value="ECO:0007669"/>
    <property type="project" value="TreeGrafter"/>
</dbReference>
<reference evidence="5" key="1">
    <citation type="journal article" date="2023" name="IScience">
        <title>Live-bearing cockroach genome reveals convergent evolutionary mechanisms linked to viviparity in insects and beyond.</title>
        <authorList>
            <person name="Fouks B."/>
            <person name="Harrison M.C."/>
            <person name="Mikhailova A.A."/>
            <person name="Marchal E."/>
            <person name="English S."/>
            <person name="Carruthers M."/>
            <person name="Jennings E.C."/>
            <person name="Chiamaka E.L."/>
            <person name="Frigard R.A."/>
            <person name="Pippel M."/>
            <person name="Attardo G.M."/>
            <person name="Benoit J.B."/>
            <person name="Bornberg-Bauer E."/>
            <person name="Tobe S.S."/>
        </authorList>
    </citation>
    <scope>NUCLEOTIDE SEQUENCE</scope>
    <source>
        <strain evidence="5">Stay&amp;Tobe</strain>
    </source>
</reference>
<feature type="non-terminal residue" evidence="5">
    <location>
        <position position="109"/>
    </location>
</feature>
<dbReference type="GO" id="GO:0032233">
    <property type="term" value="P:positive regulation of actin filament bundle assembly"/>
    <property type="evidence" value="ECO:0007669"/>
    <property type="project" value="TreeGrafter"/>
</dbReference>
<dbReference type="InterPro" id="IPR051976">
    <property type="entry name" value="Synaptopodin_domain"/>
</dbReference>
<comment type="caution">
    <text evidence="5">The sequence shown here is derived from an EMBL/GenBank/DDBJ whole genome shotgun (WGS) entry which is preliminary data.</text>
</comment>
<keyword evidence="2" id="KW-0963">Cytoplasm</keyword>
<keyword evidence="6" id="KW-1185">Reference proteome</keyword>
<dbReference type="GO" id="GO:0030018">
    <property type="term" value="C:Z disc"/>
    <property type="evidence" value="ECO:0007669"/>
    <property type="project" value="TreeGrafter"/>
</dbReference>
<dbReference type="AlphaFoldDB" id="A0AAD8ERS2"/>
<dbReference type="Proteomes" id="UP001233999">
    <property type="component" value="Unassembled WGS sequence"/>
</dbReference>
<evidence type="ECO:0000256" key="2">
    <source>
        <dbReference type="ARBA" id="ARBA00022490"/>
    </source>
</evidence>
<dbReference type="EMBL" id="JASPKZ010000814">
    <property type="protein sequence ID" value="KAJ9599367.1"/>
    <property type="molecule type" value="Genomic_DNA"/>
</dbReference>
<dbReference type="PANTHER" id="PTHR24217:SF0">
    <property type="entry name" value="PDZ DOMAIN-CONTAINING PROTEIN"/>
    <property type="match status" value="1"/>
</dbReference>
<comment type="subcellular location">
    <subcellularLocation>
        <location evidence="1">Cytoplasm</location>
    </subcellularLocation>
</comment>
<evidence type="ECO:0000313" key="6">
    <source>
        <dbReference type="Proteomes" id="UP001233999"/>
    </source>
</evidence>
<dbReference type="PANTHER" id="PTHR24217">
    <property type="entry name" value="PUTATIVE-RELATED"/>
    <property type="match status" value="1"/>
</dbReference>
<keyword evidence="3" id="KW-0597">Phosphoprotein</keyword>
<name>A0AAD8ERS2_DIPPU</name>
<evidence type="ECO:0000256" key="1">
    <source>
        <dbReference type="ARBA" id="ARBA00004496"/>
    </source>
</evidence>
<evidence type="ECO:0000256" key="4">
    <source>
        <dbReference type="ARBA" id="ARBA00038161"/>
    </source>
</evidence>
<protein>
    <submittedName>
        <fullName evidence="5">Uncharacterized protein</fullName>
    </submittedName>
</protein>
<proteinExistence type="inferred from homology"/>
<dbReference type="GO" id="GO:0015629">
    <property type="term" value="C:actin cytoskeleton"/>
    <property type="evidence" value="ECO:0007669"/>
    <property type="project" value="TreeGrafter"/>
</dbReference>
<accession>A0AAD8ERS2</accession>